<feature type="domain" description="HTH araC/xylS-type" evidence="4">
    <location>
        <begin position="212"/>
        <end position="313"/>
    </location>
</feature>
<evidence type="ECO:0000256" key="2">
    <source>
        <dbReference type="ARBA" id="ARBA00023125"/>
    </source>
</evidence>
<organism evidence="5 6">
    <name type="scientific">Cryptosporangium aurantiacum</name>
    <dbReference type="NCBI Taxonomy" id="134849"/>
    <lineage>
        <taxon>Bacteria</taxon>
        <taxon>Bacillati</taxon>
        <taxon>Actinomycetota</taxon>
        <taxon>Actinomycetes</taxon>
        <taxon>Cryptosporangiales</taxon>
        <taxon>Cryptosporangiaceae</taxon>
        <taxon>Cryptosporangium</taxon>
    </lineage>
</organism>
<reference evidence="5 6" key="1">
    <citation type="submission" date="2016-11" db="EMBL/GenBank/DDBJ databases">
        <authorList>
            <person name="Jaros S."/>
            <person name="Januszkiewicz K."/>
            <person name="Wedrychowicz H."/>
        </authorList>
    </citation>
    <scope>NUCLEOTIDE SEQUENCE [LARGE SCALE GENOMIC DNA]</scope>
    <source>
        <strain evidence="5 6">DSM 46144</strain>
    </source>
</reference>
<proteinExistence type="predicted"/>
<dbReference type="InterPro" id="IPR009057">
    <property type="entry name" value="Homeodomain-like_sf"/>
</dbReference>
<dbReference type="RefSeq" id="WP_073265722.1">
    <property type="nucleotide sequence ID" value="NZ_FRCS01000026.1"/>
</dbReference>
<dbReference type="SUPFAM" id="SSF46689">
    <property type="entry name" value="Homeodomain-like"/>
    <property type="match status" value="1"/>
</dbReference>
<dbReference type="GO" id="GO:0043565">
    <property type="term" value="F:sequence-specific DNA binding"/>
    <property type="evidence" value="ECO:0007669"/>
    <property type="project" value="InterPro"/>
</dbReference>
<keyword evidence="2" id="KW-0238">DNA-binding</keyword>
<dbReference type="OrthoDB" id="9799345at2"/>
<dbReference type="InterPro" id="IPR018060">
    <property type="entry name" value="HTH_AraC"/>
</dbReference>
<evidence type="ECO:0000313" key="5">
    <source>
        <dbReference type="EMBL" id="SHN47652.1"/>
    </source>
</evidence>
<evidence type="ECO:0000256" key="3">
    <source>
        <dbReference type="ARBA" id="ARBA00023163"/>
    </source>
</evidence>
<dbReference type="Pfam" id="PF12833">
    <property type="entry name" value="HTH_18"/>
    <property type="match status" value="1"/>
</dbReference>
<dbReference type="InterPro" id="IPR050204">
    <property type="entry name" value="AraC_XylS_family_regulators"/>
</dbReference>
<dbReference type="PROSITE" id="PS00041">
    <property type="entry name" value="HTH_ARAC_FAMILY_1"/>
    <property type="match status" value="1"/>
</dbReference>
<keyword evidence="3" id="KW-0804">Transcription</keyword>
<dbReference type="PROSITE" id="PS01124">
    <property type="entry name" value="HTH_ARAC_FAMILY_2"/>
    <property type="match status" value="1"/>
</dbReference>
<dbReference type="AlphaFoldDB" id="A0A1M7RNI0"/>
<dbReference type="InterPro" id="IPR020449">
    <property type="entry name" value="Tscrpt_reg_AraC-type_HTH"/>
</dbReference>
<dbReference type="PANTHER" id="PTHR46796">
    <property type="entry name" value="HTH-TYPE TRANSCRIPTIONAL ACTIVATOR RHAS-RELATED"/>
    <property type="match status" value="1"/>
</dbReference>
<keyword evidence="6" id="KW-1185">Reference proteome</keyword>
<sequence>MTFVLDTDSLPSEHRTDALRDAIAHATVPSLIRLEDAEHVRARLGYWELGGGTSVYSHEGTGLRLTRGPAQLRVAAPERVALALQTGGRGEYRQAGASRVVDPGDLMVVDLSIEYDYWWTGEGGSFAVQVDHEHLGMPADAIRRAAARLDPSSAVHTLVRAHLEHLRASIATIGAIPGAAGPVGSATVELVRALLMDAAAEPLDLTPDARLAAVRHWIHRHLADPALTPQRIADAHGISLRSLYNIWSHPELSLSQWIIHERLEAVRRELSRPDSDRAPISAVARRWGFTDMPYFSRRFRESYGASPRDWRRSH</sequence>
<dbReference type="STRING" id="134849.SAMN05443668_12634"/>
<dbReference type="PANTHER" id="PTHR46796:SF6">
    <property type="entry name" value="ARAC SUBFAMILY"/>
    <property type="match status" value="1"/>
</dbReference>
<name>A0A1M7RNI0_9ACTN</name>
<dbReference type="InterPro" id="IPR018062">
    <property type="entry name" value="HTH_AraC-typ_CS"/>
</dbReference>
<keyword evidence="1" id="KW-0805">Transcription regulation</keyword>
<dbReference type="Pfam" id="PF14525">
    <property type="entry name" value="AraC_binding_2"/>
    <property type="match status" value="1"/>
</dbReference>
<accession>A0A1M7RNI0</accession>
<dbReference type="GO" id="GO:0003700">
    <property type="term" value="F:DNA-binding transcription factor activity"/>
    <property type="evidence" value="ECO:0007669"/>
    <property type="project" value="InterPro"/>
</dbReference>
<dbReference type="Proteomes" id="UP000184440">
    <property type="component" value="Unassembled WGS sequence"/>
</dbReference>
<evidence type="ECO:0000256" key="1">
    <source>
        <dbReference type="ARBA" id="ARBA00023015"/>
    </source>
</evidence>
<evidence type="ECO:0000313" key="6">
    <source>
        <dbReference type="Proteomes" id="UP000184440"/>
    </source>
</evidence>
<dbReference type="EMBL" id="FRCS01000026">
    <property type="protein sequence ID" value="SHN47652.1"/>
    <property type="molecule type" value="Genomic_DNA"/>
</dbReference>
<dbReference type="PRINTS" id="PR00032">
    <property type="entry name" value="HTHARAC"/>
</dbReference>
<protein>
    <submittedName>
        <fullName evidence="5">Transcriptional regulator, AraC family</fullName>
    </submittedName>
</protein>
<dbReference type="InterPro" id="IPR035418">
    <property type="entry name" value="AraC-bd_2"/>
</dbReference>
<dbReference type="SMART" id="SM00342">
    <property type="entry name" value="HTH_ARAC"/>
    <property type="match status" value="1"/>
</dbReference>
<dbReference type="Gene3D" id="1.10.10.60">
    <property type="entry name" value="Homeodomain-like"/>
    <property type="match status" value="1"/>
</dbReference>
<gene>
    <name evidence="5" type="ORF">SAMN05443668_12634</name>
</gene>
<evidence type="ECO:0000259" key="4">
    <source>
        <dbReference type="PROSITE" id="PS01124"/>
    </source>
</evidence>